<keyword evidence="6" id="KW-0963">Cytoplasm</keyword>
<dbReference type="EMBL" id="FUXC01000007">
    <property type="protein sequence ID" value="SJZ84215.1"/>
    <property type="molecule type" value="Genomic_DNA"/>
</dbReference>
<feature type="site" description="Involved in the stabilization of negative charge on the oxyanion by the formation of the oxyanion hole" evidence="6">
    <location>
        <position position="118"/>
    </location>
</feature>
<dbReference type="CDD" id="cd02152">
    <property type="entry name" value="OAT"/>
    <property type="match status" value="1"/>
</dbReference>
<keyword evidence="5 6" id="KW-0012">Acyltransferase</keyword>
<dbReference type="GO" id="GO:0005737">
    <property type="term" value="C:cytoplasm"/>
    <property type="evidence" value="ECO:0007669"/>
    <property type="project" value="UniProtKB-SubCell"/>
</dbReference>
<dbReference type="GO" id="GO:0004042">
    <property type="term" value="F:L-glutamate N-acetyltransferase activity"/>
    <property type="evidence" value="ECO:0007669"/>
    <property type="project" value="UniProtKB-UniRule"/>
</dbReference>
<evidence type="ECO:0000256" key="3">
    <source>
        <dbReference type="ARBA" id="ARBA00022679"/>
    </source>
</evidence>
<dbReference type="RefSeq" id="WP_078931124.1">
    <property type="nucleotide sequence ID" value="NZ_FUXC01000007.1"/>
</dbReference>
<dbReference type="PANTHER" id="PTHR23100:SF0">
    <property type="entry name" value="ARGININE BIOSYNTHESIS BIFUNCTIONAL PROTEIN ARGJ, MITOCHONDRIAL"/>
    <property type="match status" value="1"/>
</dbReference>
<feature type="binding site" evidence="6">
    <location>
        <position position="191"/>
    </location>
    <ligand>
        <name>substrate</name>
    </ligand>
</feature>
<evidence type="ECO:0000256" key="2">
    <source>
        <dbReference type="ARBA" id="ARBA00011475"/>
    </source>
</evidence>
<feature type="site" description="Cleavage; by autolysis" evidence="6">
    <location>
        <begin position="190"/>
        <end position="191"/>
    </location>
</feature>
<dbReference type="InterPro" id="IPR016117">
    <property type="entry name" value="ArgJ-like_dom_sf"/>
</dbReference>
<dbReference type="HAMAP" id="MF_01106">
    <property type="entry name" value="ArgJ"/>
    <property type="match status" value="1"/>
</dbReference>
<dbReference type="GO" id="GO:0004358">
    <property type="term" value="F:L-glutamate N-acetyltransferase activity, acting on acetyl-L-ornithine as donor"/>
    <property type="evidence" value="ECO:0007669"/>
    <property type="project" value="UniProtKB-UniRule"/>
</dbReference>
<evidence type="ECO:0000313" key="7">
    <source>
        <dbReference type="EMBL" id="SJZ84215.1"/>
    </source>
</evidence>
<dbReference type="SUPFAM" id="SSF56266">
    <property type="entry name" value="DmpA/ArgJ-like"/>
    <property type="match status" value="1"/>
</dbReference>
<feature type="chain" id="PRO_5023536716" description="Arginine biosynthesis bifunctional protein ArgJ beta chain" evidence="6">
    <location>
        <begin position="191"/>
        <end position="424"/>
    </location>
</feature>
<keyword evidence="6" id="KW-0028">Amino-acid biosynthesis</keyword>
<comment type="pathway">
    <text evidence="6">Amino-acid biosynthesis; L-arginine biosynthesis; N(2)-acetyl-L-ornithine from L-glutamate: step 1/4.</text>
</comment>
<dbReference type="GO" id="GO:0006526">
    <property type="term" value="P:L-arginine biosynthetic process"/>
    <property type="evidence" value="ECO:0007669"/>
    <property type="project" value="UniProtKB-UniRule"/>
</dbReference>
<proteinExistence type="inferred from homology"/>
<dbReference type="OrthoDB" id="9804242at2"/>
<dbReference type="Proteomes" id="UP000190395">
    <property type="component" value="Unassembled WGS sequence"/>
</dbReference>
<comment type="catalytic activity">
    <reaction evidence="6">
        <text>N(2)-acetyl-L-ornithine + L-glutamate = N-acetyl-L-glutamate + L-ornithine</text>
        <dbReference type="Rhea" id="RHEA:15349"/>
        <dbReference type="ChEBI" id="CHEBI:29985"/>
        <dbReference type="ChEBI" id="CHEBI:44337"/>
        <dbReference type="ChEBI" id="CHEBI:46911"/>
        <dbReference type="ChEBI" id="CHEBI:57805"/>
        <dbReference type="EC" id="2.3.1.35"/>
    </reaction>
</comment>
<keyword evidence="3 6" id="KW-0808">Transferase</keyword>
<dbReference type="GeneID" id="303367618"/>
<comment type="subunit">
    <text evidence="2 6">Heterotetramer of two alpha and two beta chains.</text>
</comment>
<feature type="site" description="Involved in the stabilization of negative charge on the oxyanion by the formation of the oxyanion hole" evidence="6">
    <location>
        <position position="117"/>
    </location>
</feature>
<reference evidence="7 8" key="1">
    <citation type="submission" date="2017-02" db="EMBL/GenBank/DDBJ databases">
        <authorList>
            <person name="Peterson S.W."/>
        </authorList>
    </citation>
    <scope>NUCLEOTIDE SEQUENCE [LARGE SCALE GENOMIC DNA]</scope>
    <source>
        <strain evidence="7 8">ATCC BAA-909</strain>
    </source>
</reference>
<feature type="chain" id="PRO_5023536717" description="Arginine biosynthesis bifunctional protein ArgJ alpha chain" evidence="6">
    <location>
        <begin position="1"/>
        <end position="190"/>
    </location>
</feature>
<feature type="binding site" evidence="6">
    <location>
        <position position="154"/>
    </location>
    <ligand>
        <name>substrate</name>
    </ligand>
</feature>
<protein>
    <recommendedName>
        <fullName evidence="6">Arginine biosynthesis bifunctional protein ArgJ</fullName>
    </recommendedName>
    <domain>
        <recommendedName>
            <fullName evidence="6">Glutamate N-acetyltransferase</fullName>
            <ecNumber evidence="6">2.3.1.35</ecNumber>
        </recommendedName>
        <alternativeName>
            <fullName evidence="6">Ornithine acetyltransferase</fullName>
            <shortName evidence="6">OATase</shortName>
        </alternativeName>
        <alternativeName>
            <fullName evidence="6">Ornithine transacetylase</fullName>
        </alternativeName>
    </domain>
    <domain>
        <recommendedName>
            <fullName evidence="6">Amino-acid acetyltransferase</fullName>
            <ecNumber evidence="6">2.3.1.1</ecNumber>
        </recommendedName>
        <alternativeName>
            <fullName evidence="6">N-acetylglutamate synthase</fullName>
            <shortName evidence="6">AGSase</shortName>
        </alternativeName>
    </domain>
    <component>
        <recommendedName>
            <fullName evidence="6">Arginine biosynthesis bifunctional protein ArgJ alpha chain</fullName>
        </recommendedName>
    </component>
    <component>
        <recommendedName>
            <fullName evidence="6">Arginine biosynthesis bifunctional protein ArgJ beta chain</fullName>
        </recommendedName>
    </component>
</protein>
<sequence length="424" mass="45206">MEKFTFVEGGVAAAEGFKASGVLNKIKESRTTYDTALIFSDCVCNAAGVFTQNRVKAECVKFTKKQIADGKAQAVIMNSVNANACTGEQGYKNAEKEALAVAEKLCVQKENVLVCSTGVIGQQLPVQKILDGLDKSVSLLSKTGNVEARQAIMTTDTKYKEVALKVKIGGKTVTMGTMAKGSGMIHINLGTMLSVVTTDCSISAAMLEKALKLSVAGTYNCVSIDGDTSTNDTLLILANGKAGNAEITEEGEDFDIFLDALNTLNTQMAKKIAADGEGASRLVTCNVTGADTVENARGLAKAVICSNLVKAAFFGADANWGRILDAMGYSGFNFTPEKTSVSFLSRKDSKRYFEDGKQNGGEESSIKVFDHGVPLDFDEELAKKILTEEAVEILVELEDGNACGTAWGCDLTYDYVKINGDYRT</sequence>
<evidence type="ECO:0000313" key="8">
    <source>
        <dbReference type="Proteomes" id="UP000190395"/>
    </source>
</evidence>
<keyword evidence="6" id="KW-0511">Multifunctional enzyme</keyword>
<evidence type="ECO:0000256" key="5">
    <source>
        <dbReference type="ARBA" id="ARBA00023315"/>
    </source>
</evidence>
<organism evidence="7 8">
    <name type="scientific">Treponema berlinense</name>
    <dbReference type="NCBI Taxonomy" id="225004"/>
    <lineage>
        <taxon>Bacteria</taxon>
        <taxon>Pseudomonadati</taxon>
        <taxon>Spirochaetota</taxon>
        <taxon>Spirochaetia</taxon>
        <taxon>Spirochaetales</taxon>
        <taxon>Treponemataceae</taxon>
        <taxon>Treponema</taxon>
    </lineage>
</organism>
<dbReference type="EC" id="2.3.1.1" evidence="6"/>
<feature type="binding site" evidence="6">
    <location>
        <position position="277"/>
    </location>
    <ligand>
        <name>substrate</name>
    </ligand>
</feature>
<comment type="function">
    <text evidence="6">Catalyzes two activities which are involved in the cyclic version of arginine biosynthesis: the synthesis of N-acetylglutamate from glutamate and acetyl-CoA as the acetyl donor, and of ornithine by transacetylation between N(2)-acetylornithine and glutamate.</text>
</comment>
<dbReference type="Gene3D" id="3.30.2330.10">
    <property type="entry name" value="arginine biosynthesis bifunctional protein suprefamily"/>
    <property type="match status" value="1"/>
</dbReference>
<dbReference type="EC" id="2.3.1.35" evidence="6"/>
<accession>A0A1T4NYC4</accession>
<feature type="binding site" evidence="6">
    <location>
        <position position="419"/>
    </location>
    <ligand>
        <name>substrate</name>
    </ligand>
</feature>
<keyword evidence="4 6" id="KW-0068">Autocatalytic cleavage</keyword>
<dbReference type="GO" id="GO:0006592">
    <property type="term" value="P:ornithine biosynthetic process"/>
    <property type="evidence" value="ECO:0007669"/>
    <property type="project" value="TreeGrafter"/>
</dbReference>
<dbReference type="PANTHER" id="PTHR23100">
    <property type="entry name" value="ARGININE BIOSYNTHESIS BIFUNCTIONAL PROTEIN ARGJ"/>
    <property type="match status" value="1"/>
</dbReference>
<dbReference type="Gene3D" id="3.60.70.12">
    <property type="entry name" value="L-amino peptidase D-ALA esterase/amidase"/>
    <property type="match status" value="1"/>
</dbReference>
<dbReference type="NCBIfam" id="TIGR00120">
    <property type="entry name" value="ArgJ"/>
    <property type="match status" value="1"/>
</dbReference>
<name>A0A1T4NYC4_9SPIR</name>
<evidence type="ECO:0000256" key="6">
    <source>
        <dbReference type="HAMAP-Rule" id="MF_01106"/>
    </source>
</evidence>
<dbReference type="NCBIfam" id="NF003802">
    <property type="entry name" value="PRK05388.1"/>
    <property type="match status" value="1"/>
</dbReference>
<dbReference type="Pfam" id="PF01960">
    <property type="entry name" value="ArgJ"/>
    <property type="match status" value="1"/>
</dbReference>
<comment type="similarity">
    <text evidence="1 6">Belongs to the ArgJ family.</text>
</comment>
<feature type="active site" description="Nucleophile" evidence="6">
    <location>
        <position position="191"/>
    </location>
</feature>
<comment type="pathway">
    <text evidence="6">Amino-acid biosynthesis; L-arginine biosynthesis; L-ornithine and N-acetyl-L-glutamate from L-glutamate and N(2)-acetyl-L-ornithine (cyclic): step 1/1.</text>
</comment>
<comment type="catalytic activity">
    <reaction evidence="6">
        <text>L-glutamate + acetyl-CoA = N-acetyl-L-glutamate + CoA + H(+)</text>
        <dbReference type="Rhea" id="RHEA:24292"/>
        <dbReference type="ChEBI" id="CHEBI:15378"/>
        <dbReference type="ChEBI" id="CHEBI:29985"/>
        <dbReference type="ChEBI" id="CHEBI:44337"/>
        <dbReference type="ChEBI" id="CHEBI:57287"/>
        <dbReference type="ChEBI" id="CHEBI:57288"/>
        <dbReference type="EC" id="2.3.1.1"/>
    </reaction>
</comment>
<evidence type="ECO:0000256" key="4">
    <source>
        <dbReference type="ARBA" id="ARBA00022813"/>
    </source>
</evidence>
<dbReference type="UniPathway" id="UPA00068">
    <property type="reaction ID" value="UER00106"/>
</dbReference>
<gene>
    <name evidence="6" type="primary">argJ</name>
    <name evidence="7" type="ORF">SAMN02745152_01384</name>
</gene>
<dbReference type="Gene3D" id="3.10.20.340">
    <property type="entry name" value="ArgJ beta chain, C-terminal domain"/>
    <property type="match status" value="1"/>
</dbReference>
<dbReference type="InterPro" id="IPR002813">
    <property type="entry name" value="Arg_biosynth_ArgJ"/>
</dbReference>
<dbReference type="STRING" id="225004.SAMN02745152_01384"/>
<feature type="binding site" evidence="6">
    <location>
        <position position="180"/>
    </location>
    <ligand>
        <name>substrate</name>
    </ligand>
</feature>
<comment type="subcellular location">
    <subcellularLocation>
        <location evidence="6">Cytoplasm</location>
    </subcellularLocation>
</comment>
<dbReference type="InterPro" id="IPR042195">
    <property type="entry name" value="ArgJ_beta_C"/>
</dbReference>
<keyword evidence="6" id="KW-0055">Arginine biosynthesis</keyword>
<evidence type="ECO:0000256" key="1">
    <source>
        <dbReference type="ARBA" id="ARBA00006774"/>
    </source>
</evidence>
<feature type="binding site" evidence="6">
    <location>
        <position position="424"/>
    </location>
    <ligand>
        <name>substrate</name>
    </ligand>
</feature>
<keyword evidence="8" id="KW-1185">Reference proteome</keyword>
<dbReference type="AlphaFoldDB" id="A0A1T4NYC4"/>